<proteinExistence type="inferred from homology"/>
<name>A0AAW1U107_9CUCU</name>
<evidence type="ECO:0000313" key="4">
    <source>
        <dbReference type="Proteomes" id="UP001431783"/>
    </source>
</evidence>
<dbReference type="GO" id="GO:0000470">
    <property type="term" value="P:maturation of LSU-rRNA"/>
    <property type="evidence" value="ECO:0007669"/>
    <property type="project" value="TreeGrafter"/>
</dbReference>
<dbReference type="PANTHER" id="PTHR13245">
    <property type="entry name" value="RRP15-LIKE PROTEIN"/>
    <property type="match status" value="1"/>
</dbReference>
<dbReference type="Pfam" id="PF07890">
    <property type="entry name" value="Rrp15p"/>
    <property type="match status" value="1"/>
</dbReference>
<comment type="similarity">
    <text evidence="1">Belongs to the RRP15 family.</text>
</comment>
<dbReference type="AlphaFoldDB" id="A0AAW1U107"/>
<dbReference type="InterPro" id="IPR012459">
    <property type="entry name" value="Rrp15"/>
</dbReference>
<dbReference type="PANTHER" id="PTHR13245:SF14">
    <property type="entry name" value="RRP15-LIKE PROTEIN"/>
    <property type="match status" value="1"/>
</dbReference>
<dbReference type="GO" id="GO:0000460">
    <property type="term" value="P:maturation of 5.8S rRNA"/>
    <property type="evidence" value="ECO:0007669"/>
    <property type="project" value="TreeGrafter"/>
</dbReference>
<protein>
    <recommendedName>
        <fullName evidence="2">RRP15-like protein</fullName>
    </recommendedName>
</protein>
<accession>A0AAW1U107</accession>
<comment type="caution">
    <text evidence="3">The sequence shown here is derived from an EMBL/GenBank/DDBJ whole genome shotgun (WGS) entry which is preliminary data.</text>
</comment>
<evidence type="ECO:0000256" key="1">
    <source>
        <dbReference type="ARBA" id="ARBA00007462"/>
    </source>
</evidence>
<dbReference type="Proteomes" id="UP001431783">
    <property type="component" value="Unassembled WGS sequence"/>
</dbReference>
<sequence>MDSDENSATQNPAWVDSISKILRVEPKTKKPIVLHKAKKLTELKEKPKLAGYEVQLNDGKLIEQVVEEPKEEKSETIQLKRKRRKEGLDFRVKPNILEKDRERVLAKIATKGVVQLFNAVKNQQKEIKDKLREAGPLEVKKAKVLKNIDKNTFLDVLMGEKSQNVDEVLQKSNSSNIKAIENKGNKTEKVWDVLRDNFLMDAKLKDWDKELEIEENIEVE</sequence>
<reference evidence="3 4" key="1">
    <citation type="submission" date="2023-03" db="EMBL/GenBank/DDBJ databases">
        <title>Genome insight into feeding habits of ladybird beetles.</title>
        <authorList>
            <person name="Li H.-S."/>
            <person name="Huang Y.-H."/>
            <person name="Pang H."/>
        </authorList>
    </citation>
    <scope>NUCLEOTIDE SEQUENCE [LARGE SCALE GENOMIC DNA]</scope>
    <source>
        <strain evidence="3">SYSU_2023b</strain>
        <tissue evidence="3">Whole body</tissue>
    </source>
</reference>
<evidence type="ECO:0000256" key="2">
    <source>
        <dbReference type="ARBA" id="ARBA00017475"/>
    </source>
</evidence>
<evidence type="ECO:0000313" key="3">
    <source>
        <dbReference type="EMBL" id="KAK9877511.1"/>
    </source>
</evidence>
<organism evidence="3 4">
    <name type="scientific">Henosepilachna vigintioctopunctata</name>
    <dbReference type="NCBI Taxonomy" id="420089"/>
    <lineage>
        <taxon>Eukaryota</taxon>
        <taxon>Metazoa</taxon>
        <taxon>Ecdysozoa</taxon>
        <taxon>Arthropoda</taxon>
        <taxon>Hexapoda</taxon>
        <taxon>Insecta</taxon>
        <taxon>Pterygota</taxon>
        <taxon>Neoptera</taxon>
        <taxon>Endopterygota</taxon>
        <taxon>Coleoptera</taxon>
        <taxon>Polyphaga</taxon>
        <taxon>Cucujiformia</taxon>
        <taxon>Coccinelloidea</taxon>
        <taxon>Coccinellidae</taxon>
        <taxon>Epilachninae</taxon>
        <taxon>Epilachnini</taxon>
        <taxon>Henosepilachna</taxon>
    </lineage>
</organism>
<gene>
    <name evidence="3" type="ORF">WA026_018620</name>
</gene>
<keyword evidence="4" id="KW-1185">Reference proteome</keyword>
<dbReference type="EMBL" id="JARQZJ010000042">
    <property type="protein sequence ID" value="KAK9877511.1"/>
    <property type="molecule type" value="Genomic_DNA"/>
</dbReference>
<dbReference type="GO" id="GO:0030687">
    <property type="term" value="C:preribosome, large subunit precursor"/>
    <property type="evidence" value="ECO:0007669"/>
    <property type="project" value="TreeGrafter"/>
</dbReference>